<feature type="compositionally biased region" description="Polar residues" evidence="1">
    <location>
        <begin position="83"/>
        <end position="93"/>
    </location>
</feature>
<name>A0A6A6Y175_9PEZI</name>
<dbReference type="InterPro" id="IPR036047">
    <property type="entry name" value="F-box-like_dom_sf"/>
</dbReference>
<dbReference type="SUPFAM" id="SSF81383">
    <property type="entry name" value="F-box domain"/>
    <property type="match status" value="1"/>
</dbReference>
<dbReference type="Proteomes" id="UP000504636">
    <property type="component" value="Unplaced"/>
</dbReference>
<evidence type="ECO:0000313" key="4">
    <source>
        <dbReference type="Proteomes" id="UP000504636"/>
    </source>
</evidence>
<gene>
    <name evidence="3 5" type="ORF">BDZ99DRAFT_482704</name>
</gene>
<dbReference type="GeneID" id="54463404"/>
<dbReference type="EMBL" id="MU003722">
    <property type="protein sequence ID" value="KAF2802566.1"/>
    <property type="molecule type" value="Genomic_DNA"/>
</dbReference>
<feature type="region of interest" description="Disordered" evidence="1">
    <location>
        <begin position="21"/>
        <end position="103"/>
    </location>
</feature>
<evidence type="ECO:0000259" key="2">
    <source>
        <dbReference type="PROSITE" id="PS50181"/>
    </source>
</evidence>
<dbReference type="RefSeq" id="XP_033569530.1">
    <property type="nucleotide sequence ID" value="XM_033722511.1"/>
</dbReference>
<feature type="domain" description="F-box" evidence="2">
    <location>
        <begin position="118"/>
        <end position="163"/>
    </location>
</feature>
<protein>
    <recommendedName>
        <fullName evidence="2">F-box domain-containing protein</fullName>
    </recommendedName>
</protein>
<dbReference type="AlphaFoldDB" id="A0A6A6Y175"/>
<keyword evidence="4" id="KW-1185">Reference proteome</keyword>
<evidence type="ECO:0000256" key="1">
    <source>
        <dbReference type="SAM" id="MobiDB-lite"/>
    </source>
</evidence>
<dbReference type="OrthoDB" id="3886018at2759"/>
<organism evidence="3">
    <name type="scientific">Mytilinidion resinicola</name>
    <dbReference type="NCBI Taxonomy" id="574789"/>
    <lineage>
        <taxon>Eukaryota</taxon>
        <taxon>Fungi</taxon>
        <taxon>Dikarya</taxon>
        <taxon>Ascomycota</taxon>
        <taxon>Pezizomycotina</taxon>
        <taxon>Dothideomycetes</taxon>
        <taxon>Pleosporomycetidae</taxon>
        <taxon>Mytilinidiales</taxon>
        <taxon>Mytilinidiaceae</taxon>
        <taxon>Mytilinidion</taxon>
    </lineage>
</organism>
<dbReference type="InterPro" id="IPR001810">
    <property type="entry name" value="F-box_dom"/>
</dbReference>
<reference evidence="5" key="2">
    <citation type="submission" date="2020-04" db="EMBL/GenBank/DDBJ databases">
        <authorList>
            <consortium name="NCBI Genome Project"/>
        </authorList>
    </citation>
    <scope>NUCLEOTIDE SEQUENCE</scope>
    <source>
        <strain evidence="5">CBS 304.34</strain>
    </source>
</reference>
<evidence type="ECO:0000313" key="3">
    <source>
        <dbReference type="EMBL" id="KAF2802566.1"/>
    </source>
</evidence>
<reference evidence="5" key="3">
    <citation type="submission" date="2025-04" db="UniProtKB">
        <authorList>
            <consortium name="RefSeq"/>
        </authorList>
    </citation>
    <scope>IDENTIFICATION</scope>
    <source>
        <strain evidence="5">CBS 304.34</strain>
    </source>
</reference>
<sequence length="522" mass="58957">MFKHSGHEFTSAIFIRDRSQDNFSAQCSRPSSTNPQPSCPPTSSTTPQLRFLTPSTPTQYDHATARFRTRSPEHTRFSRRTVPLNQDPQTLPAQSHPVAPDPSVHVDTVSQLNIRGPATSLRDLPAELVHEICNYLDVDSLKAFRLTDSKPNKVAVSHLFSEASINLSSDSLSYLKALMIHPEYASHIKVLDFESSSENLVWTELSMLRLVISQTMRKTVDAEQKDSLTAYESGTWKGLHCKDMLEQGKGLITLLERMPALNSIKFRTSSTSPDPIRGLFALLCGCTTSGVRPKQLHIQLNHDENMMAWDSLKDELHQQDEFQPSLRPLKLTVLAHLVRFNFRSLTRGPGSYEKHPYTAMVFGLDLGPYDGTTEMVNLEVLEISFLPSNPDVFNWIMPFTLEDGLGLIGESKLIRLQSLSLSGMHMGVEYLFALLDNNVGTLKDLQLGKMVIEGGRWKTALPRLRDWIRTSKVETLSVRGRLQELDDDEQIWPPDEMIGDYFRVDMKADMPLQKDIVDYLLS</sequence>
<evidence type="ECO:0000313" key="5">
    <source>
        <dbReference type="RefSeq" id="XP_033569530.1"/>
    </source>
</evidence>
<proteinExistence type="predicted"/>
<dbReference type="PROSITE" id="PS50181">
    <property type="entry name" value="FBOX"/>
    <property type="match status" value="1"/>
</dbReference>
<feature type="compositionally biased region" description="Low complexity" evidence="1">
    <location>
        <begin position="30"/>
        <end position="47"/>
    </location>
</feature>
<accession>A0A6A6Y175</accession>
<reference evidence="3 5" key="1">
    <citation type="journal article" date="2020" name="Stud. Mycol.">
        <title>101 Dothideomycetes genomes: a test case for predicting lifestyles and emergence of pathogens.</title>
        <authorList>
            <person name="Haridas S."/>
            <person name="Albert R."/>
            <person name="Binder M."/>
            <person name="Bloem J."/>
            <person name="Labutti K."/>
            <person name="Salamov A."/>
            <person name="Andreopoulos B."/>
            <person name="Baker S."/>
            <person name="Barry K."/>
            <person name="Bills G."/>
            <person name="Bluhm B."/>
            <person name="Cannon C."/>
            <person name="Castanera R."/>
            <person name="Culley D."/>
            <person name="Daum C."/>
            <person name="Ezra D."/>
            <person name="Gonzalez J."/>
            <person name="Henrissat B."/>
            <person name="Kuo A."/>
            <person name="Liang C."/>
            <person name="Lipzen A."/>
            <person name="Lutzoni F."/>
            <person name="Magnuson J."/>
            <person name="Mondo S."/>
            <person name="Nolan M."/>
            <person name="Ohm R."/>
            <person name="Pangilinan J."/>
            <person name="Park H.-J."/>
            <person name="Ramirez L."/>
            <person name="Alfaro M."/>
            <person name="Sun H."/>
            <person name="Tritt A."/>
            <person name="Yoshinaga Y."/>
            <person name="Zwiers L.-H."/>
            <person name="Turgeon B."/>
            <person name="Goodwin S."/>
            <person name="Spatafora J."/>
            <person name="Crous P."/>
            <person name="Grigoriev I."/>
        </authorList>
    </citation>
    <scope>NUCLEOTIDE SEQUENCE</scope>
    <source>
        <strain evidence="3 5">CBS 304.34</strain>
    </source>
</reference>